<feature type="transmembrane region" description="Helical" evidence="6">
    <location>
        <begin position="159"/>
        <end position="178"/>
    </location>
</feature>
<dbReference type="PANTHER" id="PTHR42920">
    <property type="entry name" value="OS03G0707200 PROTEIN-RELATED"/>
    <property type="match status" value="1"/>
</dbReference>
<proteinExistence type="predicted"/>
<keyword evidence="4 6" id="KW-1133">Transmembrane helix</keyword>
<keyword evidence="3 6" id="KW-0812">Transmembrane</keyword>
<dbReference type="AlphaFoldDB" id="A0A0C1C4A9"/>
<evidence type="ECO:0000256" key="1">
    <source>
        <dbReference type="ARBA" id="ARBA00004651"/>
    </source>
</evidence>
<feature type="transmembrane region" description="Helical" evidence="6">
    <location>
        <begin position="99"/>
        <end position="116"/>
    </location>
</feature>
<dbReference type="Proteomes" id="UP000031307">
    <property type="component" value="Unassembled WGS sequence"/>
</dbReference>
<evidence type="ECO:0000256" key="5">
    <source>
        <dbReference type="ARBA" id="ARBA00023136"/>
    </source>
</evidence>
<sequence length="328" mass="36179">MTQDPAMFLGILLVLVACLIWGLIFVVPLFMDGFTPFEIALGRHFCFGTLSLGILANFWWRGTFKVSLAMIPTAFKFALVTNIIYYISLVLALRSASATVTALIAGLSPITIALYGNLKQRTYRFKSLLIPSLLILLGLVLVNLSAFENHWIADSIEDYLFGLACAIIALIAWTWYVVANADFLKRHPEVPCSQWATMIGTATFCWVVVVATVIGIIDSTLVDITKMVTFEEELIAFLAGCLILGIICSWCGSYLWNRASTLLPIALAGQLTIFETVFALILVFFIEQRVPFYTEVAGMTLMLGAIAGSLWFLGSPEQTKEAEVSKLD</sequence>
<feature type="transmembrane region" description="Helical" evidence="6">
    <location>
        <begin position="292"/>
        <end position="313"/>
    </location>
</feature>
<evidence type="ECO:0000256" key="3">
    <source>
        <dbReference type="ARBA" id="ARBA00022692"/>
    </source>
</evidence>
<evidence type="ECO:0000256" key="2">
    <source>
        <dbReference type="ARBA" id="ARBA00022475"/>
    </source>
</evidence>
<protein>
    <recommendedName>
        <fullName evidence="7">EamA domain-containing protein</fullName>
    </recommendedName>
</protein>
<evidence type="ECO:0000259" key="7">
    <source>
        <dbReference type="Pfam" id="PF00892"/>
    </source>
</evidence>
<dbReference type="InterPro" id="IPR051258">
    <property type="entry name" value="Diverse_Substrate_Transporter"/>
</dbReference>
<gene>
    <name evidence="8" type="ORF">DB43_EF00180</name>
</gene>
<accession>A0A0C1C4A9</accession>
<keyword evidence="5 6" id="KW-0472">Membrane</keyword>
<organism evidence="8 9">
    <name type="scientific">Parachlamydia acanthamoebae</name>
    <dbReference type="NCBI Taxonomy" id="83552"/>
    <lineage>
        <taxon>Bacteria</taxon>
        <taxon>Pseudomonadati</taxon>
        <taxon>Chlamydiota</taxon>
        <taxon>Chlamydiia</taxon>
        <taxon>Parachlamydiales</taxon>
        <taxon>Parachlamydiaceae</taxon>
        <taxon>Parachlamydia</taxon>
    </lineage>
</organism>
<feature type="transmembrane region" description="Helical" evidence="6">
    <location>
        <begin position="262"/>
        <end position="285"/>
    </location>
</feature>
<dbReference type="EMBL" id="JSAM01000026">
    <property type="protein sequence ID" value="KIA78336.1"/>
    <property type="molecule type" value="Genomic_DNA"/>
</dbReference>
<name>A0A0C1C4A9_9BACT</name>
<evidence type="ECO:0000256" key="4">
    <source>
        <dbReference type="ARBA" id="ARBA00022989"/>
    </source>
</evidence>
<dbReference type="PANTHER" id="PTHR42920:SF11">
    <property type="entry name" value="INNER MEMBRANE PROTEIN YTFF"/>
    <property type="match status" value="1"/>
</dbReference>
<dbReference type="SUPFAM" id="SSF103481">
    <property type="entry name" value="Multidrug resistance efflux transporter EmrE"/>
    <property type="match status" value="1"/>
</dbReference>
<keyword evidence="2" id="KW-1003">Cell membrane</keyword>
<evidence type="ECO:0000313" key="8">
    <source>
        <dbReference type="EMBL" id="KIA78336.1"/>
    </source>
</evidence>
<feature type="transmembrane region" description="Helical" evidence="6">
    <location>
        <begin position="234"/>
        <end position="256"/>
    </location>
</feature>
<feature type="domain" description="EamA" evidence="7">
    <location>
        <begin position="9"/>
        <end position="143"/>
    </location>
</feature>
<dbReference type="InterPro" id="IPR037185">
    <property type="entry name" value="EmrE-like"/>
</dbReference>
<feature type="transmembrane region" description="Helical" evidence="6">
    <location>
        <begin position="41"/>
        <end position="60"/>
    </location>
</feature>
<dbReference type="Pfam" id="PF00892">
    <property type="entry name" value="EamA"/>
    <property type="match status" value="1"/>
</dbReference>
<comment type="subcellular location">
    <subcellularLocation>
        <location evidence="1">Cell membrane</location>
        <topology evidence="1">Multi-pass membrane protein</topology>
    </subcellularLocation>
</comment>
<feature type="transmembrane region" description="Helical" evidence="6">
    <location>
        <begin position="6"/>
        <end position="29"/>
    </location>
</feature>
<feature type="transmembrane region" description="Helical" evidence="6">
    <location>
        <begin position="198"/>
        <end position="222"/>
    </location>
</feature>
<reference evidence="8 9" key="1">
    <citation type="journal article" date="2014" name="Mol. Biol. Evol.">
        <title>Massive expansion of Ubiquitination-related gene families within the Chlamydiae.</title>
        <authorList>
            <person name="Domman D."/>
            <person name="Collingro A."/>
            <person name="Lagkouvardos I."/>
            <person name="Gehre L."/>
            <person name="Weinmaier T."/>
            <person name="Rattei T."/>
            <person name="Subtil A."/>
            <person name="Horn M."/>
        </authorList>
    </citation>
    <scope>NUCLEOTIDE SEQUENCE [LARGE SCALE GENOMIC DNA]</scope>
    <source>
        <strain evidence="8 9">OEW1</strain>
    </source>
</reference>
<comment type="caution">
    <text evidence="8">The sequence shown here is derived from an EMBL/GenBank/DDBJ whole genome shotgun (WGS) entry which is preliminary data.</text>
</comment>
<evidence type="ECO:0000256" key="6">
    <source>
        <dbReference type="SAM" id="Phobius"/>
    </source>
</evidence>
<feature type="transmembrane region" description="Helical" evidence="6">
    <location>
        <begin position="66"/>
        <end position="87"/>
    </location>
</feature>
<dbReference type="InterPro" id="IPR000620">
    <property type="entry name" value="EamA_dom"/>
</dbReference>
<evidence type="ECO:0000313" key="9">
    <source>
        <dbReference type="Proteomes" id="UP000031307"/>
    </source>
</evidence>
<dbReference type="GO" id="GO:0005886">
    <property type="term" value="C:plasma membrane"/>
    <property type="evidence" value="ECO:0007669"/>
    <property type="project" value="UniProtKB-SubCell"/>
</dbReference>
<dbReference type="PATRIC" id="fig|83552.4.peg.456"/>
<feature type="transmembrane region" description="Helical" evidence="6">
    <location>
        <begin position="128"/>
        <end position="147"/>
    </location>
</feature>